<evidence type="ECO:0000256" key="6">
    <source>
        <dbReference type="ARBA" id="ARBA00022927"/>
    </source>
</evidence>
<evidence type="ECO:0000313" key="12">
    <source>
        <dbReference type="EMBL" id="SDJ28374.1"/>
    </source>
</evidence>
<keyword evidence="3" id="KW-1003">Cell membrane</keyword>
<name>A0A1G8SGU7_9CLOT</name>
<keyword evidence="8 10" id="KW-0472">Membrane</keyword>
<evidence type="ECO:0000256" key="9">
    <source>
        <dbReference type="ARBA" id="ARBA00024202"/>
    </source>
</evidence>
<dbReference type="Pfam" id="PF12911">
    <property type="entry name" value="OppC_N"/>
    <property type="match status" value="1"/>
</dbReference>
<feature type="domain" description="ABC transmembrane type-1" evidence="11">
    <location>
        <begin position="148"/>
        <end position="337"/>
    </location>
</feature>
<evidence type="ECO:0000256" key="2">
    <source>
        <dbReference type="ARBA" id="ARBA00022448"/>
    </source>
</evidence>
<dbReference type="InterPro" id="IPR035906">
    <property type="entry name" value="MetI-like_sf"/>
</dbReference>
<dbReference type="EMBL" id="FNDZ01000012">
    <property type="protein sequence ID" value="SDJ28374.1"/>
    <property type="molecule type" value="Genomic_DNA"/>
</dbReference>
<dbReference type="PROSITE" id="PS50928">
    <property type="entry name" value="ABC_TM1"/>
    <property type="match status" value="1"/>
</dbReference>
<dbReference type="InterPro" id="IPR000515">
    <property type="entry name" value="MetI-like"/>
</dbReference>
<evidence type="ECO:0000256" key="5">
    <source>
        <dbReference type="ARBA" id="ARBA00022856"/>
    </source>
</evidence>
<protein>
    <submittedName>
        <fullName evidence="12">Oligopeptide transport system permease protein</fullName>
    </submittedName>
</protein>
<evidence type="ECO:0000256" key="7">
    <source>
        <dbReference type="ARBA" id="ARBA00022989"/>
    </source>
</evidence>
<dbReference type="PANTHER" id="PTHR43386:SF24">
    <property type="entry name" value="OLIGOPEPTIDE TRANSPORT SYSTEM PERMEASE PROTEIN AMID"/>
    <property type="match status" value="1"/>
</dbReference>
<keyword evidence="4 10" id="KW-0812">Transmembrane</keyword>
<feature type="transmembrane region" description="Helical" evidence="10">
    <location>
        <begin position="150"/>
        <end position="178"/>
    </location>
</feature>
<feature type="transmembrane region" description="Helical" evidence="10">
    <location>
        <begin position="316"/>
        <end position="337"/>
    </location>
</feature>
<dbReference type="InterPro" id="IPR050366">
    <property type="entry name" value="BP-dependent_transpt_permease"/>
</dbReference>
<dbReference type="GO" id="GO:0005886">
    <property type="term" value="C:plasma membrane"/>
    <property type="evidence" value="ECO:0007669"/>
    <property type="project" value="UniProtKB-SubCell"/>
</dbReference>
<evidence type="ECO:0000259" key="11">
    <source>
        <dbReference type="PROSITE" id="PS50928"/>
    </source>
</evidence>
<feature type="transmembrane region" description="Helical" evidence="10">
    <location>
        <begin position="269"/>
        <end position="296"/>
    </location>
</feature>
<keyword evidence="6" id="KW-0653">Protein transport</keyword>
<proteinExistence type="inferred from homology"/>
<evidence type="ECO:0000256" key="4">
    <source>
        <dbReference type="ARBA" id="ARBA00022692"/>
    </source>
</evidence>
<evidence type="ECO:0000256" key="8">
    <source>
        <dbReference type="ARBA" id="ARBA00023136"/>
    </source>
</evidence>
<sequence>MNNQDILFKPDDFELVRENQNDFVDEAYAKESYWRDILARFVKNKGAVIGLFFIFLIILMAVVGPGMNEHTYDSQIIQHQNLAPRIRAIESLNIGIFDGSEKMSTSTGVVEVNKYVNPEKETGLENTYYWFGTDVLGRDIFTRTWTGTRISLYIALVAVLVDMLFGMSYGLISGYFGGKVDMAMQRFSEVLNGIPTLVLVTLLIIVMKPGLFTITLALALTGWIGMSRVARAQVLKLKEQEFILASKTLGAKDFFIIFKEILPNIFGQLIIMSMFSVPNAIFTEAFLAFVGLGVPAPNASLGSLISDAFKSFTTHPYMIVFPVIVLGIIMLSFNLLADGLRDAFDPKMKER</sequence>
<evidence type="ECO:0000313" key="13">
    <source>
        <dbReference type="Proteomes" id="UP000183255"/>
    </source>
</evidence>
<dbReference type="Proteomes" id="UP000183255">
    <property type="component" value="Unassembled WGS sequence"/>
</dbReference>
<organism evidence="12 13">
    <name type="scientific">Proteiniclasticum ruminis</name>
    <dbReference type="NCBI Taxonomy" id="398199"/>
    <lineage>
        <taxon>Bacteria</taxon>
        <taxon>Bacillati</taxon>
        <taxon>Bacillota</taxon>
        <taxon>Clostridia</taxon>
        <taxon>Eubacteriales</taxon>
        <taxon>Clostridiaceae</taxon>
        <taxon>Proteiniclasticum</taxon>
    </lineage>
</organism>
<dbReference type="SUPFAM" id="SSF161098">
    <property type="entry name" value="MetI-like"/>
    <property type="match status" value="1"/>
</dbReference>
<comment type="similarity">
    <text evidence="9">Belongs to the binding-protein-dependent transport system permease family. OppBC subfamily.</text>
</comment>
<accession>A0A1G8SGU7</accession>
<evidence type="ECO:0000256" key="1">
    <source>
        <dbReference type="ARBA" id="ARBA00004651"/>
    </source>
</evidence>
<dbReference type="AlphaFoldDB" id="A0A1G8SGU7"/>
<comment type="subcellular location">
    <subcellularLocation>
        <location evidence="1 10">Cell membrane</location>
        <topology evidence="1 10">Multi-pass membrane protein</topology>
    </subcellularLocation>
</comment>
<keyword evidence="2 10" id="KW-0813">Transport</keyword>
<dbReference type="GO" id="GO:0055085">
    <property type="term" value="P:transmembrane transport"/>
    <property type="evidence" value="ECO:0007669"/>
    <property type="project" value="InterPro"/>
</dbReference>
<dbReference type="RefSeq" id="WP_031577967.1">
    <property type="nucleotide sequence ID" value="NZ_DAMAXS010000073.1"/>
</dbReference>
<dbReference type="InterPro" id="IPR025966">
    <property type="entry name" value="OppC_N"/>
</dbReference>
<evidence type="ECO:0000256" key="10">
    <source>
        <dbReference type="RuleBase" id="RU363032"/>
    </source>
</evidence>
<reference evidence="12 13" key="1">
    <citation type="submission" date="2016-10" db="EMBL/GenBank/DDBJ databases">
        <authorList>
            <person name="de Groot N.N."/>
        </authorList>
    </citation>
    <scope>NUCLEOTIDE SEQUENCE [LARGE SCALE GENOMIC DNA]</scope>
    <source>
        <strain evidence="12 13">CGMCC 1.5058</strain>
    </source>
</reference>
<keyword evidence="7 10" id="KW-1133">Transmembrane helix</keyword>
<dbReference type="GO" id="GO:0015833">
    <property type="term" value="P:peptide transport"/>
    <property type="evidence" value="ECO:0007669"/>
    <property type="project" value="UniProtKB-KW"/>
</dbReference>
<dbReference type="CDD" id="cd06261">
    <property type="entry name" value="TM_PBP2"/>
    <property type="match status" value="1"/>
</dbReference>
<feature type="transmembrane region" description="Helical" evidence="10">
    <location>
        <begin position="46"/>
        <end position="64"/>
    </location>
</feature>
<dbReference type="GO" id="GO:0015031">
    <property type="term" value="P:protein transport"/>
    <property type="evidence" value="ECO:0007669"/>
    <property type="project" value="UniProtKB-KW"/>
</dbReference>
<dbReference type="Gene3D" id="1.10.3720.10">
    <property type="entry name" value="MetI-like"/>
    <property type="match status" value="1"/>
</dbReference>
<dbReference type="Pfam" id="PF00528">
    <property type="entry name" value="BPD_transp_1"/>
    <property type="match status" value="1"/>
</dbReference>
<gene>
    <name evidence="12" type="ORF">SAMN05421804_11218</name>
</gene>
<dbReference type="PANTHER" id="PTHR43386">
    <property type="entry name" value="OLIGOPEPTIDE TRANSPORT SYSTEM PERMEASE PROTEIN APPC"/>
    <property type="match status" value="1"/>
</dbReference>
<dbReference type="NCBIfam" id="NF045475">
    <property type="entry name" value="Opp3C"/>
    <property type="match status" value="1"/>
</dbReference>
<evidence type="ECO:0000256" key="3">
    <source>
        <dbReference type="ARBA" id="ARBA00022475"/>
    </source>
</evidence>
<keyword evidence="5" id="KW-0571">Peptide transport</keyword>